<proteinExistence type="predicted"/>
<accession>A0A1Q8VHY7</accession>
<reference evidence="1 2" key="1">
    <citation type="submission" date="2016-12" db="EMBL/GenBank/DDBJ databases">
        <title>Genomic comparison of strains in the 'Actinomyces naeslundii' group.</title>
        <authorList>
            <person name="Mughal S.R."/>
            <person name="Do T."/>
            <person name="Gilbert S.C."/>
            <person name="Witherden E.A."/>
            <person name="Didelot X."/>
            <person name="Beighton D."/>
        </authorList>
    </citation>
    <scope>NUCLEOTIDE SEQUENCE [LARGE SCALE GENOMIC DNA]</scope>
    <source>
        <strain evidence="1 2">S24V</strain>
    </source>
</reference>
<evidence type="ECO:0000313" key="2">
    <source>
        <dbReference type="Proteomes" id="UP000186855"/>
    </source>
</evidence>
<sequence length="98" mass="11502">MQNVWFPLSITFFMLAVLTAVAGARGQSMTKPERERLFFRQTYGLSVDRMLSESPLDRDEVRRLRDSGRRDGRVRAIRYVRKWDPVPLEIAAQFVDRV</sequence>
<evidence type="ECO:0000313" key="1">
    <source>
        <dbReference type="EMBL" id="OLO47695.1"/>
    </source>
</evidence>
<dbReference type="Proteomes" id="UP000186855">
    <property type="component" value="Unassembled WGS sequence"/>
</dbReference>
<comment type="caution">
    <text evidence="1">The sequence shown here is derived from an EMBL/GenBank/DDBJ whole genome shotgun (WGS) entry which is preliminary data.</text>
</comment>
<organism evidence="1 2">
    <name type="scientific">Actinomyces oris</name>
    <dbReference type="NCBI Taxonomy" id="544580"/>
    <lineage>
        <taxon>Bacteria</taxon>
        <taxon>Bacillati</taxon>
        <taxon>Actinomycetota</taxon>
        <taxon>Actinomycetes</taxon>
        <taxon>Actinomycetales</taxon>
        <taxon>Actinomycetaceae</taxon>
        <taxon>Actinomyces</taxon>
    </lineage>
</organism>
<name>A0A1Q8VHY7_9ACTO</name>
<gene>
    <name evidence="1" type="ORF">BKH30_11770</name>
</gene>
<protein>
    <submittedName>
        <fullName evidence="1">Uncharacterized protein</fullName>
    </submittedName>
</protein>
<dbReference type="AlphaFoldDB" id="A0A1Q8VHY7"/>
<dbReference type="EMBL" id="MSKI01000164">
    <property type="protein sequence ID" value="OLO47695.1"/>
    <property type="molecule type" value="Genomic_DNA"/>
</dbReference>